<dbReference type="PANTHER" id="PTHR46818">
    <property type="entry name" value="DOMAIN-CONTAINING PROTEIN, PUTATIVE-RELATED"/>
    <property type="match status" value="1"/>
</dbReference>
<feature type="domain" description="CRAL-TRIO" evidence="2">
    <location>
        <begin position="123"/>
        <end position="272"/>
    </location>
</feature>
<dbReference type="InterPro" id="IPR001251">
    <property type="entry name" value="CRAL-TRIO_dom"/>
</dbReference>
<dbReference type="InterPro" id="IPR036865">
    <property type="entry name" value="CRAL-TRIO_dom_sf"/>
</dbReference>
<dbReference type="SUPFAM" id="SSF46938">
    <property type="entry name" value="CRAL/TRIO N-terminal domain"/>
    <property type="match status" value="1"/>
</dbReference>
<dbReference type="Proteomes" id="UP001162131">
    <property type="component" value="Unassembled WGS sequence"/>
</dbReference>
<proteinExistence type="predicted"/>
<sequence length="485" mass="57209">MQIPDSVYPPRDAYRFRPSPHEIIHGKGKKINRNIFWYQELTEFELEKLSRLEIEIKKYKIKVPDEWDRNHLLRFCYGTGWKTRKAVTVLLNHLKWREINFPHGYMELYPKVEEMLNEGCLYVHGRDHQFRPIIVMNFAKYNFKKHTVDEYMMHTAFVLEFVVTNMMIPGQVENWVAISDMSKQGFGSLDLGSLKKITNILQENYRCRLGVNHIINATNSFFFMYKLISPFLDDAAKEKMTFQRDGNLVHLFAHCNPSQVEQKYGGTAPNLTRFWPPVVPEGPYLPSKGDIKGSDNETNSEYDTYHKFFPIVNTGEVETHELNNESFEKYHEPSKKKHREPEFYEYQGKEIYEGENPINFSAPEDDPVDKSLDPEVYDIVVEEVPKKKKKKRKSKRRHTSTEPENVYEEEQPDTSQIEIYKKEEEKAYEEAEQIDEKSDMIQSIEIHEPIHITEPILLEKESNFTGCSFWCTPKNAKSESRCLLF</sequence>
<feature type="compositionally biased region" description="Basic residues" evidence="1">
    <location>
        <begin position="388"/>
        <end position="398"/>
    </location>
</feature>
<feature type="region of interest" description="Disordered" evidence="1">
    <location>
        <begin position="388"/>
        <end position="436"/>
    </location>
</feature>
<dbReference type="CDD" id="cd00170">
    <property type="entry name" value="SEC14"/>
    <property type="match status" value="1"/>
</dbReference>
<evidence type="ECO:0000313" key="3">
    <source>
        <dbReference type="EMBL" id="CAG9327602.1"/>
    </source>
</evidence>
<evidence type="ECO:0000256" key="1">
    <source>
        <dbReference type="SAM" id="MobiDB-lite"/>
    </source>
</evidence>
<evidence type="ECO:0000259" key="2">
    <source>
        <dbReference type="PROSITE" id="PS50191"/>
    </source>
</evidence>
<keyword evidence="4" id="KW-1185">Reference proteome</keyword>
<reference evidence="3" key="1">
    <citation type="submission" date="2021-09" db="EMBL/GenBank/DDBJ databases">
        <authorList>
            <consortium name="AG Swart"/>
            <person name="Singh M."/>
            <person name="Singh A."/>
            <person name="Seah K."/>
            <person name="Emmerich C."/>
        </authorList>
    </citation>
    <scope>NUCLEOTIDE SEQUENCE</scope>
    <source>
        <strain evidence="3">ATCC30299</strain>
    </source>
</reference>
<dbReference type="PANTHER" id="PTHR46818:SF1">
    <property type="entry name" value="CHROMOSOME UNDETERMINED SCAFFOLD_125, WHOLE GENOME SHOTGUN SEQUENCE"/>
    <property type="match status" value="1"/>
</dbReference>
<dbReference type="AlphaFoldDB" id="A0AAU9K331"/>
<dbReference type="EMBL" id="CAJZBQ010000044">
    <property type="protein sequence ID" value="CAG9327602.1"/>
    <property type="molecule type" value="Genomic_DNA"/>
</dbReference>
<dbReference type="SMART" id="SM00516">
    <property type="entry name" value="SEC14"/>
    <property type="match status" value="1"/>
</dbReference>
<dbReference type="InterPro" id="IPR036273">
    <property type="entry name" value="CRAL/TRIO_N_dom_sf"/>
</dbReference>
<organism evidence="3 4">
    <name type="scientific">Blepharisma stoltei</name>
    <dbReference type="NCBI Taxonomy" id="1481888"/>
    <lineage>
        <taxon>Eukaryota</taxon>
        <taxon>Sar</taxon>
        <taxon>Alveolata</taxon>
        <taxon>Ciliophora</taxon>
        <taxon>Postciliodesmatophora</taxon>
        <taxon>Heterotrichea</taxon>
        <taxon>Heterotrichida</taxon>
        <taxon>Blepharismidae</taxon>
        <taxon>Blepharisma</taxon>
    </lineage>
</organism>
<accession>A0AAU9K331</accession>
<gene>
    <name evidence="3" type="ORF">BSTOLATCC_MIC44233</name>
</gene>
<dbReference type="SUPFAM" id="SSF52087">
    <property type="entry name" value="CRAL/TRIO domain"/>
    <property type="match status" value="1"/>
</dbReference>
<feature type="compositionally biased region" description="Basic and acidic residues" evidence="1">
    <location>
        <begin position="419"/>
        <end position="436"/>
    </location>
</feature>
<comment type="caution">
    <text evidence="3">The sequence shown here is derived from an EMBL/GenBank/DDBJ whole genome shotgun (WGS) entry which is preliminary data.</text>
</comment>
<dbReference type="Gene3D" id="3.40.525.10">
    <property type="entry name" value="CRAL-TRIO lipid binding domain"/>
    <property type="match status" value="1"/>
</dbReference>
<evidence type="ECO:0000313" key="4">
    <source>
        <dbReference type="Proteomes" id="UP001162131"/>
    </source>
</evidence>
<dbReference type="Pfam" id="PF00650">
    <property type="entry name" value="CRAL_TRIO"/>
    <property type="match status" value="1"/>
</dbReference>
<name>A0AAU9K331_9CILI</name>
<protein>
    <recommendedName>
        <fullName evidence="2">CRAL-TRIO domain-containing protein</fullName>
    </recommendedName>
</protein>
<dbReference type="PROSITE" id="PS50191">
    <property type="entry name" value="CRAL_TRIO"/>
    <property type="match status" value="1"/>
</dbReference>